<dbReference type="RefSeq" id="WP_005184232.1">
    <property type="nucleotide sequence ID" value="NZ_CP045804.1"/>
</dbReference>
<dbReference type="EMBL" id="CP045810">
    <property type="protein sequence ID" value="QHN41445.1"/>
    <property type="molecule type" value="Genomic_DNA"/>
</dbReference>
<sequence>MRATHRPEDAGLDTFVTRLLIEAVEGCGIRHWARIDSWDGATAADITDLGGETFRLDAGTIGPTLDNFVAGGPRREPLDVDSYIDIADEIIQTALFGCVIYRTTVRRRPHIEA</sequence>
<organism evidence="1">
    <name type="scientific">Gordonia amarae</name>
    <dbReference type="NCBI Taxonomy" id="36821"/>
    <lineage>
        <taxon>Bacteria</taxon>
        <taxon>Bacillati</taxon>
        <taxon>Actinomycetota</taxon>
        <taxon>Actinomycetes</taxon>
        <taxon>Mycobacteriales</taxon>
        <taxon>Gordoniaceae</taxon>
        <taxon>Gordonia</taxon>
    </lineage>
</organism>
<gene>
    <name evidence="1" type="ORF">GII30_21815</name>
</gene>
<name>A0A857KP94_9ACTN</name>
<reference evidence="1" key="1">
    <citation type="journal article" date="2021" name="Nat. Microbiol.">
        <title>Cocultivation of an ultrasmall environmental parasitic bacterium with lytic ability against bacteria associated with wastewater foams.</title>
        <authorList>
            <person name="Batinovic S."/>
            <person name="Rose J.J.A."/>
            <person name="Ratcliffe J."/>
            <person name="Seviour R.J."/>
            <person name="Petrovski S."/>
        </authorList>
    </citation>
    <scope>NUCLEOTIDE SEQUENCE</scope>
    <source>
        <strain evidence="1">CON44</strain>
    </source>
</reference>
<proteinExistence type="predicted"/>
<protein>
    <submittedName>
        <fullName evidence="1">Uncharacterized protein</fullName>
    </submittedName>
</protein>
<dbReference type="AlphaFoldDB" id="A0A857KP94"/>
<evidence type="ECO:0000313" key="1">
    <source>
        <dbReference type="EMBL" id="QHN41445.1"/>
    </source>
</evidence>
<accession>A0A857KP94</accession>